<dbReference type="Pfam" id="PF00436">
    <property type="entry name" value="SSB"/>
    <property type="match status" value="1"/>
</dbReference>
<dbReference type="GO" id="GO:0003697">
    <property type="term" value="F:single-stranded DNA binding"/>
    <property type="evidence" value="ECO:0007669"/>
    <property type="project" value="UniProtKB-UniRule"/>
</dbReference>
<dbReference type="PROSITE" id="PS50935">
    <property type="entry name" value="SSB"/>
    <property type="match status" value="1"/>
</dbReference>
<dbReference type="NCBIfam" id="TIGR00621">
    <property type="entry name" value="ssb"/>
    <property type="match status" value="1"/>
</dbReference>
<evidence type="ECO:0000313" key="6">
    <source>
        <dbReference type="EMBL" id="RGE70109.1"/>
    </source>
</evidence>
<evidence type="ECO:0000256" key="3">
    <source>
        <dbReference type="PIRNR" id="PIRNR002070"/>
    </source>
</evidence>
<dbReference type="Proteomes" id="UP000095765">
    <property type="component" value="Unassembled WGS sequence"/>
</dbReference>
<evidence type="ECO:0000313" key="8">
    <source>
        <dbReference type="Proteomes" id="UP000260828"/>
    </source>
</evidence>
<dbReference type="InterPro" id="IPR012340">
    <property type="entry name" value="NA-bd_OB-fold"/>
</dbReference>
<reference evidence="5 7" key="1">
    <citation type="submission" date="2015-09" db="EMBL/GenBank/DDBJ databases">
        <authorList>
            <consortium name="Pathogen Informatics"/>
        </authorList>
    </citation>
    <scope>NUCLEOTIDE SEQUENCE [LARGE SCALE GENOMIC DNA]</scope>
    <source>
        <strain evidence="5 7">2789STDY5834939</strain>
    </source>
</reference>
<evidence type="ECO:0000313" key="7">
    <source>
        <dbReference type="Proteomes" id="UP000095765"/>
    </source>
</evidence>
<dbReference type="GeneID" id="72465152"/>
<feature type="compositionally biased region" description="Polar residues" evidence="4">
    <location>
        <begin position="112"/>
        <end position="124"/>
    </location>
</feature>
<evidence type="ECO:0000256" key="2">
    <source>
        <dbReference type="HAMAP-Rule" id="MF_00984"/>
    </source>
</evidence>
<comment type="caution">
    <text evidence="2">Lacks conserved residue(s) required for the propagation of feature annotation.</text>
</comment>
<dbReference type="Proteomes" id="UP000260828">
    <property type="component" value="Unassembled WGS sequence"/>
</dbReference>
<dbReference type="GO" id="GO:0009295">
    <property type="term" value="C:nucleoid"/>
    <property type="evidence" value="ECO:0007669"/>
    <property type="project" value="TreeGrafter"/>
</dbReference>
<dbReference type="PIRSF" id="PIRSF002070">
    <property type="entry name" value="SSB"/>
    <property type="match status" value="1"/>
</dbReference>
<evidence type="ECO:0000256" key="4">
    <source>
        <dbReference type="SAM" id="MobiDB-lite"/>
    </source>
</evidence>
<dbReference type="EMBL" id="QVME01000001">
    <property type="protein sequence ID" value="RGE70109.1"/>
    <property type="molecule type" value="Genomic_DNA"/>
</dbReference>
<dbReference type="GO" id="GO:0006260">
    <property type="term" value="P:DNA replication"/>
    <property type="evidence" value="ECO:0007669"/>
    <property type="project" value="InterPro"/>
</dbReference>
<proteinExistence type="inferred from homology"/>
<reference evidence="6 8" key="2">
    <citation type="submission" date="2018-08" db="EMBL/GenBank/DDBJ databases">
        <title>A genome reference for cultivated species of the human gut microbiota.</title>
        <authorList>
            <person name="Zou Y."/>
            <person name="Xue W."/>
            <person name="Luo G."/>
        </authorList>
    </citation>
    <scope>NUCLEOTIDE SEQUENCE [LARGE SCALE GENOMIC DNA]</scope>
    <source>
        <strain evidence="6 8">TF05-12AC</strain>
    </source>
</reference>
<dbReference type="PANTHER" id="PTHR10302:SF27">
    <property type="entry name" value="SINGLE-STRANDED DNA-BINDING PROTEIN"/>
    <property type="match status" value="1"/>
</dbReference>
<comment type="subunit">
    <text evidence="2">Homotetramer.</text>
</comment>
<dbReference type="SUPFAM" id="SSF50249">
    <property type="entry name" value="Nucleic acid-binding proteins"/>
    <property type="match status" value="1"/>
</dbReference>
<dbReference type="RefSeq" id="WP_024730211.1">
    <property type="nucleotide sequence ID" value="NZ_CABIWA010000003.1"/>
</dbReference>
<protein>
    <recommendedName>
        <fullName evidence="2 3">Single-stranded DNA-binding protein</fullName>
        <shortName evidence="2">SSB</shortName>
    </recommendedName>
</protein>
<dbReference type="HAMAP" id="MF_00984">
    <property type="entry name" value="SSB"/>
    <property type="match status" value="1"/>
</dbReference>
<name>A0A174P5Y3_9FIRM</name>
<dbReference type="CDD" id="cd04496">
    <property type="entry name" value="SSB_OBF"/>
    <property type="match status" value="1"/>
</dbReference>
<evidence type="ECO:0000313" key="5">
    <source>
        <dbReference type="EMBL" id="CUP54238.1"/>
    </source>
</evidence>
<dbReference type="PANTHER" id="PTHR10302">
    <property type="entry name" value="SINGLE-STRANDED DNA-BINDING PROTEIN"/>
    <property type="match status" value="1"/>
</dbReference>
<dbReference type="EMBL" id="CZBE01000006">
    <property type="protein sequence ID" value="CUP54238.1"/>
    <property type="molecule type" value="Genomic_DNA"/>
</dbReference>
<feature type="region of interest" description="Disordered" evidence="4">
    <location>
        <begin position="108"/>
        <end position="152"/>
    </location>
</feature>
<evidence type="ECO:0000256" key="1">
    <source>
        <dbReference type="ARBA" id="ARBA00023125"/>
    </source>
</evidence>
<sequence>MLNRAILMGRLVADPELRQTPNGVSVTSFRIAVDRNFNSKGGERQADFLDIVAWRQTAEFVTRYFTKGRMIALEGSIQTRSYEDKNGNKRTAVEIVADNVYFADSKPAGGASAQSFSPPMSTQAPAEPSVSYASGDMGDFSEISSDSDDLPF</sequence>
<keyword evidence="1 2" id="KW-0238">DNA-binding</keyword>
<dbReference type="Gene3D" id="2.40.50.140">
    <property type="entry name" value="Nucleic acid-binding proteins"/>
    <property type="match status" value="1"/>
</dbReference>
<dbReference type="InterPro" id="IPR000424">
    <property type="entry name" value="Primosome_PriB/ssb"/>
</dbReference>
<dbReference type="AlphaFoldDB" id="A0A174P5Y3"/>
<gene>
    <name evidence="5" type="primary">ssb_1</name>
    <name evidence="6" type="synonym">ssb</name>
    <name evidence="6" type="ORF">DXC40_03390</name>
    <name evidence="5" type="ORF">ERS852551_01132</name>
</gene>
<accession>A0A174P5Y3</accession>
<organism evidence="5 7">
    <name type="scientific">Anaerotruncus colihominis</name>
    <dbReference type="NCBI Taxonomy" id="169435"/>
    <lineage>
        <taxon>Bacteria</taxon>
        <taxon>Bacillati</taxon>
        <taxon>Bacillota</taxon>
        <taxon>Clostridia</taxon>
        <taxon>Eubacteriales</taxon>
        <taxon>Oscillospiraceae</taxon>
        <taxon>Anaerotruncus</taxon>
    </lineage>
</organism>
<dbReference type="InterPro" id="IPR011344">
    <property type="entry name" value="ssDNA-bd"/>
</dbReference>
<dbReference type="OrthoDB" id="9809878at2"/>